<evidence type="ECO:0000259" key="5">
    <source>
        <dbReference type="PROSITE" id="PS50956"/>
    </source>
</evidence>
<gene>
    <name evidence="6" type="ordered locus">ASAC_1318</name>
</gene>
<dbReference type="EMBL" id="CP001742">
    <property type="protein sequence ID" value="ADL19723.1"/>
    <property type="molecule type" value="Genomic_DNA"/>
</dbReference>
<dbReference type="PANTHER" id="PTHR30154">
    <property type="entry name" value="LEUCINE-RESPONSIVE REGULATORY PROTEIN"/>
    <property type="match status" value="1"/>
</dbReference>
<dbReference type="InterPro" id="IPR036388">
    <property type="entry name" value="WH-like_DNA-bd_sf"/>
</dbReference>
<dbReference type="PANTHER" id="PTHR30154:SF34">
    <property type="entry name" value="TRANSCRIPTIONAL REGULATOR AZLB"/>
    <property type="match status" value="1"/>
</dbReference>
<dbReference type="PROSITE" id="PS50956">
    <property type="entry name" value="HTH_ASNC_2"/>
    <property type="match status" value="1"/>
</dbReference>
<organism evidence="6 7">
    <name type="scientific">Acidilobus saccharovorans (strain DSM 16705 / JCM 18335 / VKM B-2471 / 345-15)</name>
    <dbReference type="NCBI Taxonomy" id="666510"/>
    <lineage>
        <taxon>Archaea</taxon>
        <taxon>Thermoproteota</taxon>
        <taxon>Thermoprotei</taxon>
        <taxon>Acidilobales</taxon>
        <taxon>Acidilobaceae</taxon>
        <taxon>Acidilobus</taxon>
    </lineage>
</organism>
<dbReference type="InterPro" id="IPR011008">
    <property type="entry name" value="Dimeric_a/b-barrel"/>
</dbReference>
<name>D9Q335_ACIS3</name>
<evidence type="ECO:0000256" key="1">
    <source>
        <dbReference type="ARBA" id="ARBA00023015"/>
    </source>
</evidence>
<evidence type="ECO:0000313" key="6">
    <source>
        <dbReference type="EMBL" id="ADL19723.1"/>
    </source>
</evidence>
<dbReference type="Gene3D" id="1.10.10.10">
    <property type="entry name" value="Winged helix-like DNA-binding domain superfamily/Winged helix DNA-binding domain"/>
    <property type="match status" value="1"/>
</dbReference>
<dbReference type="eggNOG" id="arCOG01580">
    <property type="taxonomic scope" value="Archaea"/>
</dbReference>
<dbReference type="Pfam" id="PF13412">
    <property type="entry name" value="HTH_24"/>
    <property type="match status" value="1"/>
</dbReference>
<dbReference type="AlphaFoldDB" id="D9Q335"/>
<evidence type="ECO:0000256" key="4">
    <source>
        <dbReference type="ARBA" id="ARBA00029440"/>
    </source>
</evidence>
<dbReference type="Pfam" id="PF01037">
    <property type="entry name" value="AsnC_trans_reg"/>
    <property type="match status" value="1"/>
</dbReference>
<dbReference type="GO" id="GO:0043200">
    <property type="term" value="P:response to amino acid"/>
    <property type="evidence" value="ECO:0007669"/>
    <property type="project" value="TreeGrafter"/>
</dbReference>
<accession>D9Q335</accession>
<dbReference type="InterPro" id="IPR036390">
    <property type="entry name" value="WH_DNA-bd_sf"/>
</dbReference>
<proteinExistence type="predicted"/>
<dbReference type="GeneID" id="9499574"/>
<dbReference type="InParanoid" id="D9Q335"/>
<dbReference type="KEGG" id="asc:ASAC_1318"/>
<keyword evidence="7" id="KW-1185">Reference proteome</keyword>
<evidence type="ECO:0000256" key="2">
    <source>
        <dbReference type="ARBA" id="ARBA00023125"/>
    </source>
</evidence>
<dbReference type="GO" id="GO:0005829">
    <property type="term" value="C:cytosol"/>
    <property type="evidence" value="ECO:0007669"/>
    <property type="project" value="TreeGrafter"/>
</dbReference>
<keyword evidence="3" id="KW-0804">Transcription</keyword>
<protein>
    <submittedName>
        <fullName evidence="6">Transcriptional regulatory protein, AsnC family</fullName>
    </submittedName>
</protein>
<dbReference type="SMART" id="SM00344">
    <property type="entry name" value="HTH_ASNC"/>
    <property type="match status" value="1"/>
</dbReference>
<dbReference type="Proteomes" id="UP000000346">
    <property type="component" value="Chromosome"/>
</dbReference>
<evidence type="ECO:0000313" key="7">
    <source>
        <dbReference type="Proteomes" id="UP000000346"/>
    </source>
</evidence>
<keyword evidence="2" id="KW-0238">DNA-binding</keyword>
<dbReference type="STRING" id="666510.ASAC_1318"/>
<dbReference type="PRINTS" id="PR00033">
    <property type="entry name" value="HTHASNC"/>
</dbReference>
<dbReference type="InterPro" id="IPR019887">
    <property type="entry name" value="Tscrpt_reg_AsnC/Lrp_C"/>
</dbReference>
<keyword evidence="1" id="KW-0805">Transcription regulation</keyword>
<dbReference type="GO" id="GO:0043565">
    <property type="term" value="F:sequence-specific DNA binding"/>
    <property type="evidence" value="ECO:0007669"/>
    <property type="project" value="InterPro"/>
</dbReference>
<dbReference type="RefSeq" id="WP_013267235.1">
    <property type="nucleotide sequence ID" value="NC_014374.1"/>
</dbReference>
<sequence>MRRQATPVVDERDLQLIKYLEEDGRMPWSEIASKMEVSEATVYLRVKKLVSEGVIKGFTVNVEPSKLGLEASAYFLVKARADSLGKVRELLRSLNYVVEAYETSGPYNFLVKVLAPTQRDLSAALDGIASAPGVIEVSSIMVINELKRVSSVASVYESWSEKP</sequence>
<dbReference type="InterPro" id="IPR000485">
    <property type="entry name" value="AsnC-type_HTH_dom"/>
</dbReference>
<comment type="pathway">
    <text evidence="4">Amino-acid biosynthesis.</text>
</comment>
<dbReference type="Gene3D" id="3.30.70.920">
    <property type="match status" value="1"/>
</dbReference>
<feature type="domain" description="HTH asnC-type" evidence="5">
    <location>
        <begin position="9"/>
        <end position="70"/>
    </location>
</feature>
<evidence type="ECO:0000256" key="3">
    <source>
        <dbReference type="ARBA" id="ARBA00023163"/>
    </source>
</evidence>
<dbReference type="HOGENOM" id="CLU_091233_5_1_2"/>
<dbReference type="SUPFAM" id="SSF46785">
    <property type="entry name" value="Winged helix' DNA-binding domain"/>
    <property type="match status" value="1"/>
</dbReference>
<dbReference type="SUPFAM" id="SSF54909">
    <property type="entry name" value="Dimeric alpha+beta barrel"/>
    <property type="match status" value="1"/>
</dbReference>
<dbReference type="OrthoDB" id="14763at2157"/>
<reference evidence="6 7" key="1">
    <citation type="journal article" date="2010" name="Appl. Environ. Microbiol.">
        <title>The genome sequence of the crenarchaeon Acidilobus saccharovorans supports a new order, Acidilobales, and suggests an important ecological role in terrestrial acidic hot springs.</title>
        <authorList>
            <person name="Mardanov A.V."/>
            <person name="Svetlitchnyi V.A."/>
            <person name="Beletsky A.V."/>
            <person name="Prokofeva M.I."/>
            <person name="Bonch-Osmolovskaya E.A."/>
            <person name="Ravin N.V."/>
            <person name="Skryabin K.G."/>
        </authorList>
    </citation>
    <scope>NUCLEOTIDE SEQUENCE [LARGE SCALE GENOMIC DNA]</scope>
    <source>
        <strain evidence="7">DSM 16705 / JCM 18335 / VKM B-2471 / 345-15</strain>
    </source>
</reference>
<dbReference type="InterPro" id="IPR019888">
    <property type="entry name" value="Tscrpt_reg_AsnC-like"/>
</dbReference>